<dbReference type="AlphaFoldDB" id="A0A914CA51"/>
<dbReference type="WBParaSite" id="ACRNAN_Path_701.g2633.t1">
    <property type="protein sequence ID" value="ACRNAN_Path_701.g2633.t1"/>
    <property type="gene ID" value="ACRNAN_Path_701.g2633"/>
</dbReference>
<dbReference type="PROSITE" id="PS50082">
    <property type="entry name" value="WD_REPEATS_2"/>
    <property type="match status" value="1"/>
</dbReference>
<evidence type="ECO:0000256" key="3">
    <source>
        <dbReference type="PROSITE-ProRule" id="PRU00221"/>
    </source>
</evidence>
<protein>
    <submittedName>
        <fullName evidence="6">WD_REPEATS_REGION domain-containing protein</fullName>
    </submittedName>
</protein>
<feature type="repeat" description="WD" evidence="3">
    <location>
        <begin position="225"/>
        <end position="266"/>
    </location>
</feature>
<dbReference type="InterPro" id="IPR036322">
    <property type="entry name" value="WD40_repeat_dom_sf"/>
</dbReference>
<accession>A0A914CA51</accession>
<dbReference type="SMART" id="SM00320">
    <property type="entry name" value="WD40"/>
    <property type="match status" value="2"/>
</dbReference>
<keyword evidence="2" id="KW-0677">Repeat</keyword>
<dbReference type="Proteomes" id="UP000887540">
    <property type="component" value="Unplaced"/>
</dbReference>
<dbReference type="InterPro" id="IPR049546">
    <property type="entry name" value="WDR54_beta_prop"/>
</dbReference>
<dbReference type="SUPFAM" id="SSF50978">
    <property type="entry name" value="WD40 repeat-like"/>
    <property type="match status" value="1"/>
</dbReference>
<sequence length="321" mass="35412">MFVETKMLTYACICSKYQICTATWDLKMESVSVDSIPLKQSGKDRPMMALQAKFCLPSNRTLPVLVVGSNTNALIYDIKDRKIMASVPLDSPQDAIDVRLVEETFRFSRGISCVENFIIVGAHTGELLIFNCSSENNISVKKSLMEHKHPIADVATCAFDLITASVDVNGLAIVWNKNMKTILKKINTGQSVSCCNVLRKQVLIGNFLGQVLFYSVQSGELMAEVNAHSRMVSSIAVAPESAYVLTAGEDSYIRIWKLHTRKPEAYQVEFRHGEQLPNIPISGAQFINGRGSGFAVAAYDYSKLFLYKIAKKPAAVPPATT</sequence>
<evidence type="ECO:0000256" key="2">
    <source>
        <dbReference type="ARBA" id="ARBA00022737"/>
    </source>
</evidence>
<evidence type="ECO:0000256" key="1">
    <source>
        <dbReference type="ARBA" id="ARBA00022574"/>
    </source>
</evidence>
<evidence type="ECO:0000313" key="5">
    <source>
        <dbReference type="Proteomes" id="UP000887540"/>
    </source>
</evidence>
<organism evidence="5 6">
    <name type="scientific">Acrobeloides nanus</name>
    <dbReference type="NCBI Taxonomy" id="290746"/>
    <lineage>
        <taxon>Eukaryota</taxon>
        <taxon>Metazoa</taxon>
        <taxon>Ecdysozoa</taxon>
        <taxon>Nematoda</taxon>
        <taxon>Chromadorea</taxon>
        <taxon>Rhabditida</taxon>
        <taxon>Tylenchina</taxon>
        <taxon>Cephalobomorpha</taxon>
        <taxon>Cephaloboidea</taxon>
        <taxon>Cephalobidae</taxon>
        <taxon>Acrobeloides</taxon>
    </lineage>
</organism>
<name>A0A914CA51_9BILA</name>
<evidence type="ECO:0000259" key="4">
    <source>
        <dbReference type="Pfam" id="PF21031"/>
    </source>
</evidence>
<dbReference type="Pfam" id="PF21031">
    <property type="entry name" value="WDR54"/>
    <property type="match status" value="1"/>
</dbReference>
<dbReference type="InterPro" id="IPR001680">
    <property type="entry name" value="WD40_rpt"/>
</dbReference>
<reference evidence="6" key="1">
    <citation type="submission" date="2022-11" db="UniProtKB">
        <authorList>
            <consortium name="WormBaseParasite"/>
        </authorList>
    </citation>
    <scope>IDENTIFICATION</scope>
</reference>
<dbReference type="PANTHER" id="PTHR19857:SF8">
    <property type="entry name" value="ANGIO-ASSOCIATED MIGRATORY CELL PROTEIN"/>
    <property type="match status" value="1"/>
</dbReference>
<dbReference type="InterPro" id="IPR051179">
    <property type="entry name" value="WD_repeat_multifunction"/>
</dbReference>
<dbReference type="InterPro" id="IPR015943">
    <property type="entry name" value="WD40/YVTN_repeat-like_dom_sf"/>
</dbReference>
<keyword evidence="1 3" id="KW-0853">WD repeat</keyword>
<dbReference type="PANTHER" id="PTHR19857">
    <property type="entry name" value="MITOCHONDRIAL DIVISION PROTEIN 1-RELATED"/>
    <property type="match status" value="1"/>
</dbReference>
<dbReference type="PROSITE" id="PS50294">
    <property type="entry name" value="WD_REPEATS_REGION"/>
    <property type="match status" value="1"/>
</dbReference>
<keyword evidence="5" id="KW-1185">Reference proteome</keyword>
<feature type="domain" description="WD repeat-containing protein 54 beta-propeller" evidence="4">
    <location>
        <begin position="45"/>
        <end position="304"/>
    </location>
</feature>
<dbReference type="Gene3D" id="2.130.10.10">
    <property type="entry name" value="YVTN repeat-like/Quinoprotein amine dehydrogenase"/>
    <property type="match status" value="1"/>
</dbReference>
<proteinExistence type="predicted"/>
<evidence type="ECO:0000313" key="6">
    <source>
        <dbReference type="WBParaSite" id="ACRNAN_Path_701.g2633.t1"/>
    </source>
</evidence>